<feature type="transmembrane region" description="Helical" evidence="5">
    <location>
        <begin position="110"/>
        <end position="130"/>
    </location>
</feature>
<feature type="transmembrane region" description="Helical" evidence="5">
    <location>
        <begin position="72"/>
        <end position="98"/>
    </location>
</feature>
<comment type="subcellular location">
    <subcellularLocation>
        <location evidence="1">Endomembrane system</location>
        <topology evidence="1">Multi-pass membrane protein</topology>
    </subcellularLocation>
</comment>
<feature type="non-terminal residue" evidence="6">
    <location>
        <position position="174"/>
    </location>
</feature>
<dbReference type="GO" id="GO:0035435">
    <property type="term" value="P:phosphate ion transmembrane transport"/>
    <property type="evidence" value="ECO:0007669"/>
    <property type="project" value="TreeGrafter"/>
</dbReference>
<protein>
    <submittedName>
        <fullName evidence="6">MFS transporter</fullName>
    </submittedName>
</protein>
<name>A0A5Y1UQ42_CAMJU</name>
<dbReference type="InterPro" id="IPR011701">
    <property type="entry name" value="MFS"/>
</dbReference>
<keyword evidence="3 5" id="KW-1133">Transmembrane helix</keyword>
<dbReference type="AlphaFoldDB" id="A0A5Y1UQ42"/>
<dbReference type="PANTHER" id="PTHR43826:SF6">
    <property type="entry name" value="GLYCEROL-3-PHOSPHATE TRANSPORTER"/>
    <property type="match status" value="1"/>
</dbReference>
<comment type="caution">
    <text evidence="6">The sequence shown here is derived from an EMBL/GenBank/DDBJ whole genome shotgun (WGS) entry which is preliminary data.</text>
</comment>
<evidence type="ECO:0000256" key="4">
    <source>
        <dbReference type="ARBA" id="ARBA00023136"/>
    </source>
</evidence>
<proteinExistence type="predicted"/>
<dbReference type="GO" id="GO:0005886">
    <property type="term" value="C:plasma membrane"/>
    <property type="evidence" value="ECO:0007669"/>
    <property type="project" value="TreeGrafter"/>
</dbReference>
<dbReference type="Pfam" id="PF07690">
    <property type="entry name" value="MFS_1"/>
    <property type="match status" value="1"/>
</dbReference>
<organism evidence="6">
    <name type="scientific">Campylobacter jejuni</name>
    <dbReference type="NCBI Taxonomy" id="197"/>
    <lineage>
        <taxon>Bacteria</taxon>
        <taxon>Pseudomonadati</taxon>
        <taxon>Campylobacterota</taxon>
        <taxon>Epsilonproteobacteria</taxon>
        <taxon>Campylobacterales</taxon>
        <taxon>Campylobacteraceae</taxon>
        <taxon>Campylobacter</taxon>
    </lineage>
</organism>
<evidence type="ECO:0000256" key="5">
    <source>
        <dbReference type="SAM" id="Phobius"/>
    </source>
</evidence>
<feature type="transmembrane region" description="Helical" evidence="5">
    <location>
        <begin position="142"/>
        <end position="170"/>
    </location>
</feature>
<evidence type="ECO:0000313" key="6">
    <source>
        <dbReference type="EMBL" id="ECC0613437.1"/>
    </source>
</evidence>
<keyword evidence="4 5" id="KW-0472">Membrane</keyword>
<dbReference type="GO" id="GO:0061513">
    <property type="term" value="F:glucose 6-phosphate:phosphate antiporter activity"/>
    <property type="evidence" value="ECO:0007669"/>
    <property type="project" value="TreeGrafter"/>
</dbReference>
<dbReference type="EMBL" id="AAHZWX010000056">
    <property type="protein sequence ID" value="ECC0613437.1"/>
    <property type="molecule type" value="Genomic_DNA"/>
</dbReference>
<gene>
    <name evidence="6" type="ORF">FMQ61_08735</name>
</gene>
<evidence type="ECO:0000256" key="2">
    <source>
        <dbReference type="ARBA" id="ARBA00022692"/>
    </source>
</evidence>
<dbReference type="GO" id="GO:0012505">
    <property type="term" value="C:endomembrane system"/>
    <property type="evidence" value="ECO:0007669"/>
    <property type="project" value="UniProtKB-SubCell"/>
</dbReference>
<dbReference type="Gene3D" id="1.20.1250.20">
    <property type="entry name" value="MFS general substrate transporter like domains"/>
    <property type="match status" value="1"/>
</dbReference>
<sequence>MNHFYTPAACAVIISLYALYAVKGNPKNEGLVDITEINEMRGIKTEEIKAIETPNLSSFEIFYHYVLKNKNAWYVAWMDTFIYMVRFGLISWLPIYLLETKGFNKEQMGIAFWLFEWAAIPSTLLAGYISDKIFKGYRMPPAIGAMVIIFFMIIGYFTSNNLYMVIFFAAMAGC</sequence>
<evidence type="ECO:0000256" key="1">
    <source>
        <dbReference type="ARBA" id="ARBA00004127"/>
    </source>
</evidence>
<dbReference type="PANTHER" id="PTHR43826">
    <property type="entry name" value="GLUCOSE-6-PHOSPHATE EXCHANGER SLC37A4"/>
    <property type="match status" value="1"/>
</dbReference>
<accession>A0A5Y1UQ42</accession>
<dbReference type="InterPro" id="IPR036259">
    <property type="entry name" value="MFS_trans_sf"/>
</dbReference>
<reference evidence="6" key="1">
    <citation type="submission" date="2019-07" db="EMBL/GenBank/DDBJ databases">
        <authorList>
            <consortium name="NARMS: The National Antimicrobial Resistance Monitoring System"/>
        </authorList>
    </citation>
    <scope>NUCLEOTIDE SEQUENCE</scope>
    <source>
        <strain evidence="6">FSIS11922382</strain>
    </source>
</reference>
<keyword evidence="2 5" id="KW-0812">Transmembrane</keyword>
<dbReference type="InterPro" id="IPR051337">
    <property type="entry name" value="OPA_Antiporter"/>
</dbReference>
<dbReference type="SUPFAM" id="SSF103473">
    <property type="entry name" value="MFS general substrate transporter"/>
    <property type="match status" value="1"/>
</dbReference>
<evidence type="ECO:0000256" key="3">
    <source>
        <dbReference type="ARBA" id="ARBA00022989"/>
    </source>
</evidence>